<evidence type="ECO:0000313" key="1">
    <source>
        <dbReference type="EMBL" id="VDK47094.1"/>
    </source>
</evidence>
<protein>
    <submittedName>
        <fullName evidence="3">Phage protein</fullName>
    </submittedName>
</protein>
<dbReference type="EMBL" id="UYRS01019864">
    <property type="protein sequence ID" value="VDK47094.1"/>
    <property type="molecule type" value="Genomic_DNA"/>
</dbReference>
<reference evidence="3" key="1">
    <citation type="submission" date="2017-02" db="UniProtKB">
        <authorList>
            <consortium name="WormBaseParasite"/>
        </authorList>
    </citation>
    <scope>IDENTIFICATION</scope>
</reference>
<dbReference type="WBParaSite" id="TASK_0000997701-mRNA-1">
    <property type="protein sequence ID" value="TASK_0000997701-mRNA-1"/>
    <property type="gene ID" value="TASK_0000997701"/>
</dbReference>
<proteinExistence type="predicted"/>
<gene>
    <name evidence="1" type="ORF">TASK_LOCUS9978</name>
</gene>
<sequence>MHRFLLRGNYAERYDVLPNALVVLLLKKREKLVDSKE</sequence>
<reference evidence="1 2" key="2">
    <citation type="submission" date="2018-11" db="EMBL/GenBank/DDBJ databases">
        <authorList>
            <consortium name="Pathogen Informatics"/>
        </authorList>
    </citation>
    <scope>NUCLEOTIDE SEQUENCE [LARGE SCALE GENOMIC DNA]</scope>
</reference>
<dbReference type="Proteomes" id="UP000282613">
    <property type="component" value="Unassembled WGS sequence"/>
</dbReference>
<keyword evidence="2" id="KW-1185">Reference proteome</keyword>
<evidence type="ECO:0000313" key="3">
    <source>
        <dbReference type="WBParaSite" id="TASK_0000997701-mRNA-1"/>
    </source>
</evidence>
<evidence type="ECO:0000313" key="2">
    <source>
        <dbReference type="Proteomes" id="UP000282613"/>
    </source>
</evidence>
<dbReference type="AlphaFoldDB" id="A0A0R3WGI4"/>
<accession>A0A0R3WGI4</accession>
<name>A0A0R3WGI4_TAEAS</name>
<organism evidence="3">
    <name type="scientific">Taenia asiatica</name>
    <name type="common">Asian tapeworm</name>
    <dbReference type="NCBI Taxonomy" id="60517"/>
    <lineage>
        <taxon>Eukaryota</taxon>
        <taxon>Metazoa</taxon>
        <taxon>Spiralia</taxon>
        <taxon>Lophotrochozoa</taxon>
        <taxon>Platyhelminthes</taxon>
        <taxon>Cestoda</taxon>
        <taxon>Eucestoda</taxon>
        <taxon>Cyclophyllidea</taxon>
        <taxon>Taeniidae</taxon>
        <taxon>Taenia</taxon>
    </lineage>
</organism>